<evidence type="ECO:0000259" key="1">
    <source>
        <dbReference type="Pfam" id="PF00582"/>
    </source>
</evidence>
<feature type="domain" description="UspA" evidence="1">
    <location>
        <begin position="19"/>
        <end position="166"/>
    </location>
</feature>
<comment type="caution">
    <text evidence="2">The sequence shown here is derived from an EMBL/GenBank/DDBJ whole genome shotgun (WGS) entry which is preliminary data.</text>
</comment>
<gene>
    <name evidence="2" type="ORF">C4D60_Mb06t20480</name>
</gene>
<dbReference type="InterPro" id="IPR006015">
    <property type="entry name" value="Universal_stress_UspA"/>
</dbReference>
<keyword evidence="3" id="KW-1185">Reference proteome</keyword>
<dbReference type="PANTHER" id="PTHR46553">
    <property type="entry name" value="ADENINE NUCLEOTIDE ALPHA HYDROLASES-LIKE SUPERFAMILY PROTEIN"/>
    <property type="match status" value="1"/>
</dbReference>
<organism evidence="2 3">
    <name type="scientific">Musa balbisiana</name>
    <name type="common">Banana</name>
    <dbReference type="NCBI Taxonomy" id="52838"/>
    <lineage>
        <taxon>Eukaryota</taxon>
        <taxon>Viridiplantae</taxon>
        <taxon>Streptophyta</taxon>
        <taxon>Embryophyta</taxon>
        <taxon>Tracheophyta</taxon>
        <taxon>Spermatophyta</taxon>
        <taxon>Magnoliopsida</taxon>
        <taxon>Liliopsida</taxon>
        <taxon>Zingiberales</taxon>
        <taxon>Musaceae</taxon>
        <taxon>Musa</taxon>
    </lineage>
</organism>
<sequence>MAAKAEDASTAAAVGKAVMVVGIDDSEHSFYALQWTLLHFFSPAVRPSGPYKLVIVTAKPTPTSVISVASPGAADVLPFVESDLRKISSQVIEKAKDICSAHSVLDVEYEVVEGDARNVLCEAVDKRHAEMLVVGSHGYGAIKRAVLGSVSDYCAHHAHCTVMIVKKPKPKH</sequence>
<proteinExistence type="predicted"/>
<dbReference type="PRINTS" id="PR01438">
    <property type="entry name" value="UNVRSLSTRESS"/>
</dbReference>
<accession>A0A4S8IPF5</accession>
<protein>
    <recommendedName>
        <fullName evidence="1">UspA domain-containing protein</fullName>
    </recommendedName>
</protein>
<dbReference type="PANTHER" id="PTHR46553:SF3">
    <property type="entry name" value="ADENINE NUCLEOTIDE ALPHA HYDROLASES-LIKE SUPERFAMILY PROTEIN"/>
    <property type="match status" value="1"/>
</dbReference>
<dbReference type="EMBL" id="PYDT01000009">
    <property type="protein sequence ID" value="THU50463.1"/>
    <property type="molecule type" value="Genomic_DNA"/>
</dbReference>
<reference evidence="2 3" key="1">
    <citation type="journal article" date="2019" name="Nat. Plants">
        <title>Genome sequencing of Musa balbisiana reveals subgenome evolution and function divergence in polyploid bananas.</title>
        <authorList>
            <person name="Yao X."/>
        </authorList>
    </citation>
    <scope>NUCLEOTIDE SEQUENCE [LARGE SCALE GENOMIC DNA]</scope>
    <source>
        <strain evidence="3">cv. DH-PKW</strain>
        <tissue evidence="2">Leaves</tissue>
    </source>
</reference>
<dbReference type="InterPro" id="IPR014729">
    <property type="entry name" value="Rossmann-like_a/b/a_fold"/>
</dbReference>
<name>A0A4S8IPF5_MUSBA</name>
<dbReference type="STRING" id="52838.A0A4S8IPF5"/>
<dbReference type="InterPro" id="IPR006016">
    <property type="entry name" value="UspA"/>
</dbReference>
<evidence type="ECO:0000313" key="2">
    <source>
        <dbReference type="EMBL" id="THU50463.1"/>
    </source>
</evidence>
<dbReference type="AlphaFoldDB" id="A0A4S8IPF5"/>
<dbReference type="Gene3D" id="3.40.50.620">
    <property type="entry name" value="HUPs"/>
    <property type="match status" value="1"/>
</dbReference>
<evidence type="ECO:0000313" key="3">
    <source>
        <dbReference type="Proteomes" id="UP000317650"/>
    </source>
</evidence>
<dbReference type="Proteomes" id="UP000317650">
    <property type="component" value="Chromosome 6"/>
</dbReference>
<dbReference type="CDD" id="cd23659">
    <property type="entry name" value="USP_At3g01520-like"/>
    <property type="match status" value="1"/>
</dbReference>
<dbReference type="SUPFAM" id="SSF52402">
    <property type="entry name" value="Adenine nucleotide alpha hydrolases-like"/>
    <property type="match status" value="1"/>
</dbReference>
<dbReference type="Pfam" id="PF00582">
    <property type="entry name" value="Usp"/>
    <property type="match status" value="1"/>
</dbReference>